<dbReference type="GO" id="GO:0015099">
    <property type="term" value="F:nickel cation transmembrane transporter activity"/>
    <property type="evidence" value="ECO:0007669"/>
    <property type="project" value="UniProtKB-UniRule"/>
</dbReference>
<sequence length="381" mass="39646">MLTARRALAIALICFGAAVVVSVIAAWMSDPSFAQGNPFGAPRGAPPPDGLVGWIIAKQSEFYRGLSASIRAAKVDGSAVWGLFGLSFAYGVFHAAGPGHGKAVISSYVVANGETWRRGVALSFASALLQALVAVAIVGIAAVLLGATRRAMDGTVWWIEVVSYGLIAVLGVRLLWVKGRSFLNAIGKYRAAEAKPLTVAHHDEANHLHSHAHDHAHDDHVHGPACSHHSHAHHGHHHEHGPGCGHDHDDHASAWGHAHGPEPEELAGPGGWKRGLAAIVAVGLRPCSGAILVLVFALAQGLFWAGVGATFIMGLGTAITVAVIATVAVAARGVAKRFADARPGPGMLVLRGLEVAAAILVLFFGIALLMGYMASERMFAA</sequence>
<dbReference type="STRING" id="1235591.CAK95_12950"/>
<evidence type="ECO:0000256" key="13">
    <source>
        <dbReference type="RuleBase" id="RU362101"/>
    </source>
</evidence>
<dbReference type="Proteomes" id="UP000194137">
    <property type="component" value="Chromosome"/>
</dbReference>
<dbReference type="Pfam" id="PF03824">
    <property type="entry name" value="NicO"/>
    <property type="match status" value="1"/>
</dbReference>
<proteinExistence type="inferred from homology"/>
<dbReference type="InterPro" id="IPR051224">
    <property type="entry name" value="NiCoT_RcnA"/>
</dbReference>
<dbReference type="GO" id="GO:0032025">
    <property type="term" value="P:response to cobalt ion"/>
    <property type="evidence" value="ECO:0007669"/>
    <property type="project" value="TreeGrafter"/>
</dbReference>
<organism evidence="15 16">
    <name type="scientific">Pseudorhodoplanes sinuspersici</name>
    <dbReference type="NCBI Taxonomy" id="1235591"/>
    <lineage>
        <taxon>Bacteria</taxon>
        <taxon>Pseudomonadati</taxon>
        <taxon>Pseudomonadota</taxon>
        <taxon>Alphaproteobacteria</taxon>
        <taxon>Hyphomicrobiales</taxon>
        <taxon>Pseudorhodoplanes</taxon>
    </lineage>
</organism>
<evidence type="ECO:0000256" key="12">
    <source>
        <dbReference type="ARBA" id="ARBA00023285"/>
    </source>
</evidence>
<dbReference type="PANTHER" id="PTHR40659:SF1">
    <property type="entry name" value="NICKEL_COBALT EFFLUX SYSTEM RCNA"/>
    <property type="match status" value="1"/>
</dbReference>
<gene>
    <name evidence="15" type="ORF">CAK95_12950</name>
</gene>
<dbReference type="RefSeq" id="WP_086088292.1">
    <property type="nucleotide sequence ID" value="NZ_CP021112.1"/>
</dbReference>
<keyword evidence="8 13" id="KW-1133">Transmembrane helix</keyword>
<keyword evidence="7 13" id="KW-0812">Transmembrane</keyword>
<evidence type="ECO:0000256" key="1">
    <source>
        <dbReference type="ARBA" id="ARBA00002510"/>
    </source>
</evidence>
<keyword evidence="6" id="KW-0533">Nickel</keyword>
<evidence type="ECO:0000256" key="8">
    <source>
        <dbReference type="ARBA" id="ARBA00022989"/>
    </source>
</evidence>
<feature type="transmembrane region" description="Helical" evidence="13">
    <location>
        <begin position="303"/>
        <end position="331"/>
    </location>
</feature>
<dbReference type="GO" id="GO:0046583">
    <property type="term" value="F:monoatomic cation efflux transmembrane transporter activity"/>
    <property type="evidence" value="ECO:0007669"/>
    <property type="project" value="TreeGrafter"/>
</dbReference>
<keyword evidence="5" id="KW-1003">Cell membrane</keyword>
<comment type="similarity">
    <text evidence="13">Belongs to the NiCoT transporter (TC 2.A.52) family.</text>
</comment>
<dbReference type="KEGG" id="psin:CAK95_12950"/>
<keyword evidence="9" id="KW-0406">Ion transport</keyword>
<evidence type="ECO:0000256" key="4">
    <source>
        <dbReference type="ARBA" id="ARBA00022448"/>
    </source>
</evidence>
<evidence type="ECO:0000256" key="5">
    <source>
        <dbReference type="ARBA" id="ARBA00022475"/>
    </source>
</evidence>
<dbReference type="AlphaFoldDB" id="A0A1W6ZRK4"/>
<feature type="compositionally biased region" description="Basic residues" evidence="14">
    <location>
        <begin position="228"/>
        <end position="239"/>
    </location>
</feature>
<keyword evidence="4 13" id="KW-0813">Transport</keyword>
<dbReference type="GO" id="GO:0006824">
    <property type="term" value="P:cobalt ion transport"/>
    <property type="evidence" value="ECO:0007669"/>
    <property type="project" value="UniProtKB-KW"/>
</dbReference>
<feature type="transmembrane region" description="Helical" evidence="13">
    <location>
        <begin position="79"/>
        <end position="99"/>
    </location>
</feature>
<dbReference type="OrthoDB" id="9812956at2"/>
<evidence type="ECO:0000313" key="16">
    <source>
        <dbReference type="Proteomes" id="UP000194137"/>
    </source>
</evidence>
<keyword evidence="10" id="KW-0921">Nickel transport</keyword>
<evidence type="ECO:0000256" key="3">
    <source>
        <dbReference type="ARBA" id="ARBA00022426"/>
    </source>
</evidence>
<protein>
    <recommendedName>
        <fullName evidence="13">Nickel/cobalt efflux system</fullName>
    </recommendedName>
</protein>
<dbReference type="GO" id="GO:0010045">
    <property type="term" value="P:response to nickel cation"/>
    <property type="evidence" value="ECO:0007669"/>
    <property type="project" value="TreeGrafter"/>
</dbReference>
<keyword evidence="12" id="KW-0170">Cobalt</keyword>
<feature type="transmembrane region" description="Helical" evidence="13">
    <location>
        <begin position="120"/>
        <end position="145"/>
    </location>
</feature>
<evidence type="ECO:0000256" key="2">
    <source>
        <dbReference type="ARBA" id="ARBA00004651"/>
    </source>
</evidence>
<evidence type="ECO:0000313" key="15">
    <source>
        <dbReference type="EMBL" id="ARP99887.1"/>
    </source>
</evidence>
<keyword evidence="3" id="KW-0171">Cobalt transport</keyword>
<keyword evidence="16" id="KW-1185">Reference proteome</keyword>
<feature type="transmembrane region" description="Helical" evidence="13">
    <location>
        <begin position="352"/>
        <end position="374"/>
    </location>
</feature>
<feature type="transmembrane region" description="Helical" evidence="13">
    <location>
        <begin position="157"/>
        <end position="176"/>
    </location>
</feature>
<evidence type="ECO:0000256" key="10">
    <source>
        <dbReference type="ARBA" id="ARBA00023112"/>
    </source>
</evidence>
<keyword evidence="11 13" id="KW-0472">Membrane</keyword>
<feature type="region of interest" description="Disordered" evidence="14">
    <location>
        <begin position="209"/>
        <end position="267"/>
    </location>
</feature>
<dbReference type="PANTHER" id="PTHR40659">
    <property type="entry name" value="NICKEL/COBALT EFFLUX SYSTEM RCNA"/>
    <property type="match status" value="1"/>
</dbReference>
<evidence type="ECO:0000256" key="9">
    <source>
        <dbReference type="ARBA" id="ARBA00023065"/>
    </source>
</evidence>
<dbReference type="EMBL" id="CP021112">
    <property type="protein sequence ID" value="ARP99887.1"/>
    <property type="molecule type" value="Genomic_DNA"/>
</dbReference>
<evidence type="ECO:0000256" key="7">
    <source>
        <dbReference type="ARBA" id="ARBA00022692"/>
    </source>
</evidence>
<evidence type="ECO:0000256" key="6">
    <source>
        <dbReference type="ARBA" id="ARBA00022596"/>
    </source>
</evidence>
<feature type="transmembrane region" description="Helical" evidence="13">
    <location>
        <begin position="276"/>
        <end position="297"/>
    </location>
</feature>
<dbReference type="GO" id="GO:0005886">
    <property type="term" value="C:plasma membrane"/>
    <property type="evidence" value="ECO:0007669"/>
    <property type="project" value="UniProtKB-SubCell"/>
</dbReference>
<evidence type="ECO:0000256" key="11">
    <source>
        <dbReference type="ARBA" id="ARBA00023136"/>
    </source>
</evidence>
<name>A0A1W6ZRK4_9HYPH</name>
<evidence type="ECO:0000256" key="14">
    <source>
        <dbReference type="SAM" id="MobiDB-lite"/>
    </source>
</evidence>
<comment type="function">
    <text evidence="1">Efflux system for nickel and cobalt.</text>
</comment>
<feature type="transmembrane region" description="Helical" evidence="13">
    <location>
        <begin position="7"/>
        <end position="28"/>
    </location>
</feature>
<accession>A0A1W6ZRK4</accession>
<feature type="compositionally biased region" description="Basic and acidic residues" evidence="14">
    <location>
        <begin position="209"/>
        <end position="222"/>
    </location>
</feature>
<dbReference type="InterPro" id="IPR011541">
    <property type="entry name" value="Ni/Co_transpt_high_affinity"/>
</dbReference>
<reference evidence="15 16" key="1">
    <citation type="submission" date="2017-05" db="EMBL/GenBank/DDBJ databases">
        <title>Full genome sequence of Pseudorhodoplanes sinuspersici.</title>
        <authorList>
            <person name="Dastgheib S.M.M."/>
            <person name="Shavandi M."/>
            <person name="Tirandaz H."/>
        </authorList>
    </citation>
    <scope>NUCLEOTIDE SEQUENCE [LARGE SCALE GENOMIC DNA]</scope>
    <source>
        <strain evidence="15 16">RIPI110</strain>
    </source>
</reference>
<comment type="subcellular location">
    <subcellularLocation>
        <location evidence="2 13">Cell membrane</location>
        <topology evidence="2 13">Multi-pass membrane protein</topology>
    </subcellularLocation>
</comment>